<organism evidence="5 6">
    <name type="scientific">Hoeflea marina</name>
    <dbReference type="NCBI Taxonomy" id="274592"/>
    <lineage>
        <taxon>Bacteria</taxon>
        <taxon>Pseudomonadati</taxon>
        <taxon>Pseudomonadota</taxon>
        <taxon>Alphaproteobacteria</taxon>
        <taxon>Hyphomicrobiales</taxon>
        <taxon>Rhizobiaceae</taxon>
        <taxon>Hoeflea</taxon>
    </lineage>
</organism>
<dbReference type="CDD" id="cd05233">
    <property type="entry name" value="SDR_c"/>
    <property type="match status" value="1"/>
</dbReference>
<keyword evidence="6" id="KW-1185">Reference proteome</keyword>
<dbReference type="SUPFAM" id="SSF51735">
    <property type="entry name" value="NAD(P)-binding Rossmann-fold domains"/>
    <property type="match status" value="1"/>
</dbReference>
<evidence type="ECO:0000313" key="5">
    <source>
        <dbReference type="EMBL" id="PWV97748.1"/>
    </source>
</evidence>
<dbReference type="PROSITE" id="PS00061">
    <property type="entry name" value="ADH_SHORT"/>
    <property type="match status" value="1"/>
</dbReference>
<evidence type="ECO:0000256" key="3">
    <source>
        <dbReference type="RuleBase" id="RU000363"/>
    </source>
</evidence>
<feature type="domain" description="Ketoreductase" evidence="4">
    <location>
        <begin position="22"/>
        <end position="200"/>
    </location>
</feature>
<accession>A0A317PE56</accession>
<dbReference type="EMBL" id="QGTR01000006">
    <property type="protein sequence ID" value="PWV97748.1"/>
    <property type="molecule type" value="Genomic_DNA"/>
</dbReference>
<dbReference type="InterPro" id="IPR002347">
    <property type="entry name" value="SDR_fam"/>
</dbReference>
<dbReference type="PANTHER" id="PTHR43115">
    <property type="entry name" value="DEHYDROGENASE/REDUCTASE SDR FAMILY MEMBER 11"/>
    <property type="match status" value="1"/>
</dbReference>
<proteinExistence type="inferred from homology"/>
<sequence length="260" mass="26863">MARSVFSTVGTKGQAMIGIEGKVVAITGASSGIGEATARHLAERGAVLVLGARRGDRLAALSESIASKGGAASHVVTDVTSREDVERLVAHAVERHGKLDVLVSNAGIAPISPLDELRVEDWEAMIDVNVKGVLYGIAAALPVFRRQGFGHFVNTLSTAGIKIVPTMAVYAGSKNAVRTITEALRQEAGPSLRVTGISPGYVDTELPSSMTDPAMRAQGEAAMKAMAIPASAIAEAIAFAIAQPSTVDVGEIVLRPTTQG</sequence>
<evidence type="ECO:0000259" key="4">
    <source>
        <dbReference type="SMART" id="SM00822"/>
    </source>
</evidence>
<dbReference type="Proteomes" id="UP000246352">
    <property type="component" value="Unassembled WGS sequence"/>
</dbReference>
<dbReference type="InterPro" id="IPR020904">
    <property type="entry name" value="Sc_DH/Rdtase_CS"/>
</dbReference>
<dbReference type="Gene3D" id="3.40.50.720">
    <property type="entry name" value="NAD(P)-binding Rossmann-like Domain"/>
    <property type="match status" value="1"/>
</dbReference>
<dbReference type="InterPro" id="IPR057326">
    <property type="entry name" value="KR_dom"/>
</dbReference>
<dbReference type="PRINTS" id="PR00080">
    <property type="entry name" value="SDRFAMILY"/>
</dbReference>
<protein>
    <submittedName>
        <fullName evidence="5">NADP-dependent 3-hydroxy acid dehydrogenase YdfG</fullName>
    </submittedName>
</protein>
<dbReference type="Pfam" id="PF00106">
    <property type="entry name" value="adh_short"/>
    <property type="match status" value="1"/>
</dbReference>
<dbReference type="GO" id="GO:0016616">
    <property type="term" value="F:oxidoreductase activity, acting on the CH-OH group of donors, NAD or NADP as acceptor"/>
    <property type="evidence" value="ECO:0007669"/>
    <property type="project" value="UniProtKB-ARBA"/>
</dbReference>
<dbReference type="AlphaFoldDB" id="A0A317PE56"/>
<dbReference type="PRINTS" id="PR00081">
    <property type="entry name" value="GDHRDH"/>
</dbReference>
<dbReference type="PANTHER" id="PTHR43115:SF4">
    <property type="entry name" value="DEHYDROGENASE_REDUCTASE SDR FAMILY MEMBER 11"/>
    <property type="match status" value="1"/>
</dbReference>
<reference evidence="5 6" key="1">
    <citation type="submission" date="2018-05" db="EMBL/GenBank/DDBJ databases">
        <title>Genomic Encyclopedia of Type Strains, Phase IV (KMG-IV): sequencing the most valuable type-strain genomes for metagenomic binning, comparative biology and taxonomic classification.</title>
        <authorList>
            <person name="Goeker M."/>
        </authorList>
    </citation>
    <scope>NUCLEOTIDE SEQUENCE [LARGE SCALE GENOMIC DNA]</scope>
    <source>
        <strain evidence="5 6">DSM 16791</strain>
    </source>
</reference>
<dbReference type="FunFam" id="3.40.50.720:FF:000047">
    <property type="entry name" value="NADP-dependent L-serine/L-allo-threonine dehydrogenase"/>
    <property type="match status" value="1"/>
</dbReference>
<evidence type="ECO:0000256" key="2">
    <source>
        <dbReference type="ARBA" id="ARBA00023002"/>
    </source>
</evidence>
<evidence type="ECO:0000313" key="6">
    <source>
        <dbReference type="Proteomes" id="UP000246352"/>
    </source>
</evidence>
<keyword evidence="2" id="KW-0560">Oxidoreductase</keyword>
<comment type="similarity">
    <text evidence="1 3">Belongs to the short-chain dehydrogenases/reductases (SDR) family.</text>
</comment>
<dbReference type="SMART" id="SM00822">
    <property type="entry name" value="PKS_KR"/>
    <property type="match status" value="1"/>
</dbReference>
<gene>
    <name evidence="5" type="ORF">DFR52_106273</name>
</gene>
<comment type="caution">
    <text evidence="5">The sequence shown here is derived from an EMBL/GenBank/DDBJ whole genome shotgun (WGS) entry which is preliminary data.</text>
</comment>
<name>A0A317PE56_9HYPH</name>
<dbReference type="InterPro" id="IPR036291">
    <property type="entry name" value="NAD(P)-bd_dom_sf"/>
</dbReference>
<evidence type="ECO:0000256" key="1">
    <source>
        <dbReference type="ARBA" id="ARBA00006484"/>
    </source>
</evidence>